<dbReference type="PANTHER" id="PTHR11461:SF175">
    <property type="entry name" value="SERPIN B10"/>
    <property type="match status" value="1"/>
</dbReference>
<dbReference type="PROSITE" id="PS00284">
    <property type="entry name" value="SERPIN"/>
    <property type="match status" value="1"/>
</dbReference>
<sequence length="384" mass="44011">MESLSASTNSFTVDLYKKLDETSKGQNVFFAPWSIATALAMVHLGAKGDTATQMAKVRMPPHQSYDKSPCISSKESQCLTCSYDETENIHSGFKELLSAINKPRNTYLLKSANQLFEDKTYPLLPFVILCIFEIFLRNDIVLITFQFLGRRWKIQNLLPAGSLDSHTVLVLVNAIYFKGNWEKRFLEKDTSEMPFRLSKTKTKPVQMMFLRDTFLMLHERTMKFKIIELPYVENELSMFVLLPDDISDNTTGLELLTHEKLAEWSNSASMMEVEVELYLPKLKMEENYDLTYTLSNMGIQNAFDPVQADFTRMSAKKDLFISKVIHKAFVEVSEEGTEAAAAAGVLMMRSRTPRVTFKADHPFLFFIRHNKSKTILFFGRLCSP</sequence>
<dbReference type="Gene3D" id="2.30.39.10">
    <property type="entry name" value="Alpha-1-antitrypsin, domain 1"/>
    <property type="match status" value="1"/>
</dbReference>
<dbReference type="FunFam" id="2.30.39.10:FF:000001">
    <property type="entry name" value="Serpin family B member 2"/>
    <property type="match status" value="1"/>
</dbReference>
<evidence type="ECO:0000313" key="10">
    <source>
        <dbReference type="Proteomes" id="UP000694428"/>
    </source>
</evidence>
<accession>A0A8C9G3Q3</accession>
<name>A0A8C9G3Q3_PAVCR</name>
<evidence type="ECO:0000259" key="8">
    <source>
        <dbReference type="SMART" id="SM00093"/>
    </source>
</evidence>
<keyword evidence="4" id="KW-0963">Cytoplasm</keyword>
<comment type="subcellular location">
    <subcellularLocation>
        <location evidence="2">Cytoplasm</location>
    </subcellularLocation>
    <subcellularLocation>
        <location evidence="1">Nucleus</location>
    </subcellularLocation>
</comment>
<dbReference type="SMART" id="SM00093">
    <property type="entry name" value="SERPIN"/>
    <property type="match status" value="1"/>
</dbReference>
<dbReference type="GO" id="GO:0004867">
    <property type="term" value="F:serine-type endopeptidase inhibitor activity"/>
    <property type="evidence" value="ECO:0007669"/>
    <property type="project" value="InterPro"/>
</dbReference>
<organism evidence="9 10">
    <name type="scientific">Pavo cristatus</name>
    <name type="common">Indian peafowl</name>
    <name type="synonym">Blue peafowl</name>
    <dbReference type="NCBI Taxonomy" id="9049"/>
    <lineage>
        <taxon>Eukaryota</taxon>
        <taxon>Metazoa</taxon>
        <taxon>Chordata</taxon>
        <taxon>Craniata</taxon>
        <taxon>Vertebrata</taxon>
        <taxon>Euteleostomi</taxon>
        <taxon>Archelosauria</taxon>
        <taxon>Archosauria</taxon>
        <taxon>Dinosauria</taxon>
        <taxon>Saurischia</taxon>
        <taxon>Theropoda</taxon>
        <taxon>Coelurosauria</taxon>
        <taxon>Aves</taxon>
        <taxon>Neognathae</taxon>
        <taxon>Galloanserae</taxon>
        <taxon>Galliformes</taxon>
        <taxon>Phasianidae</taxon>
        <taxon>Phasianinae</taxon>
        <taxon>Pavo</taxon>
    </lineage>
</organism>
<protein>
    <recommendedName>
        <fullName evidence="7">Serpin B10</fullName>
    </recommendedName>
</protein>
<dbReference type="AlphaFoldDB" id="A0A8C9G3Q3"/>
<feature type="domain" description="Serpin" evidence="8">
    <location>
        <begin position="13"/>
        <end position="384"/>
    </location>
</feature>
<dbReference type="SUPFAM" id="SSF56574">
    <property type="entry name" value="Serpins"/>
    <property type="match status" value="1"/>
</dbReference>
<dbReference type="Gene3D" id="3.30.497.10">
    <property type="entry name" value="Antithrombin, subunit I, domain 2"/>
    <property type="match status" value="2"/>
</dbReference>
<dbReference type="InterPro" id="IPR000215">
    <property type="entry name" value="Serpin_fam"/>
</dbReference>
<dbReference type="GO" id="GO:0005615">
    <property type="term" value="C:extracellular space"/>
    <property type="evidence" value="ECO:0007669"/>
    <property type="project" value="InterPro"/>
</dbReference>
<dbReference type="GO" id="GO:0005737">
    <property type="term" value="C:cytoplasm"/>
    <property type="evidence" value="ECO:0007669"/>
    <property type="project" value="UniProtKB-SubCell"/>
</dbReference>
<keyword evidence="10" id="KW-1185">Reference proteome</keyword>
<dbReference type="Proteomes" id="UP000694428">
    <property type="component" value="Unplaced"/>
</dbReference>
<evidence type="ECO:0000313" key="9">
    <source>
        <dbReference type="Ensembl" id="ENSPSTP00000024752.1"/>
    </source>
</evidence>
<reference evidence="9" key="1">
    <citation type="submission" date="2025-08" db="UniProtKB">
        <authorList>
            <consortium name="Ensembl"/>
        </authorList>
    </citation>
    <scope>IDENTIFICATION</scope>
</reference>
<dbReference type="PANTHER" id="PTHR11461">
    <property type="entry name" value="SERINE PROTEASE INHIBITOR, SERPIN"/>
    <property type="match status" value="1"/>
</dbReference>
<dbReference type="InterPro" id="IPR023796">
    <property type="entry name" value="Serpin_dom"/>
</dbReference>
<proteinExistence type="inferred from homology"/>
<dbReference type="InterPro" id="IPR036186">
    <property type="entry name" value="Serpin_sf"/>
</dbReference>
<dbReference type="InterPro" id="IPR023795">
    <property type="entry name" value="Serpin_CS"/>
</dbReference>
<dbReference type="GO" id="GO:0005634">
    <property type="term" value="C:nucleus"/>
    <property type="evidence" value="ECO:0007669"/>
    <property type="project" value="UniProtKB-SubCell"/>
</dbReference>
<keyword evidence="6" id="KW-0539">Nucleus</keyword>
<dbReference type="Pfam" id="PF00079">
    <property type="entry name" value="Serpin"/>
    <property type="match status" value="2"/>
</dbReference>
<evidence type="ECO:0000256" key="2">
    <source>
        <dbReference type="ARBA" id="ARBA00004496"/>
    </source>
</evidence>
<reference evidence="9" key="2">
    <citation type="submission" date="2025-09" db="UniProtKB">
        <authorList>
            <consortium name="Ensembl"/>
        </authorList>
    </citation>
    <scope>IDENTIFICATION</scope>
</reference>
<evidence type="ECO:0000256" key="7">
    <source>
        <dbReference type="ARBA" id="ARBA00041146"/>
    </source>
</evidence>
<keyword evidence="5" id="KW-0646">Protease inhibitor</keyword>
<dbReference type="Ensembl" id="ENSPSTT00000026045.1">
    <property type="protein sequence ID" value="ENSPSTP00000024752.1"/>
    <property type="gene ID" value="ENSPSTG00000018230.1"/>
</dbReference>
<comment type="similarity">
    <text evidence="3">Belongs to the serpin family. Ov-serpin subfamily.</text>
</comment>
<evidence type="ECO:0000256" key="5">
    <source>
        <dbReference type="ARBA" id="ARBA00022690"/>
    </source>
</evidence>
<evidence type="ECO:0000256" key="3">
    <source>
        <dbReference type="ARBA" id="ARBA00006426"/>
    </source>
</evidence>
<evidence type="ECO:0000256" key="4">
    <source>
        <dbReference type="ARBA" id="ARBA00022490"/>
    </source>
</evidence>
<dbReference type="InterPro" id="IPR042185">
    <property type="entry name" value="Serpin_sf_2"/>
</dbReference>
<dbReference type="InterPro" id="IPR042178">
    <property type="entry name" value="Serpin_sf_1"/>
</dbReference>
<evidence type="ECO:0000256" key="6">
    <source>
        <dbReference type="ARBA" id="ARBA00023242"/>
    </source>
</evidence>
<evidence type="ECO:0000256" key="1">
    <source>
        <dbReference type="ARBA" id="ARBA00004123"/>
    </source>
</evidence>